<keyword evidence="9" id="KW-1133">Transmembrane helix</keyword>
<dbReference type="GO" id="GO:0006888">
    <property type="term" value="P:endoplasmic reticulum to Golgi vesicle-mediated transport"/>
    <property type="evidence" value="ECO:0007669"/>
    <property type="project" value="TreeGrafter"/>
</dbReference>
<evidence type="ECO:0000256" key="5">
    <source>
        <dbReference type="ARBA" id="ARBA00022737"/>
    </source>
</evidence>
<keyword evidence="6" id="KW-0256">Endoplasmic reticulum</keyword>
<evidence type="ECO:0000256" key="10">
    <source>
        <dbReference type="ARBA" id="ARBA00023136"/>
    </source>
</evidence>
<evidence type="ECO:0000313" key="14">
    <source>
        <dbReference type="Proteomes" id="UP000247409"/>
    </source>
</evidence>
<dbReference type="GO" id="GO:0003400">
    <property type="term" value="P:regulation of COPII vesicle coating"/>
    <property type="evidence" value="ECO:0007669"/>
    <property type="project" value="TreeGrafter"/>
</dbReference>
<keyword evidence="7" id="KW-0931">ER-Golgi transport</keyword>
<organism evidence="13 14">
    <name type="scientific">Gracilariopsis chorda</name>
    <dbReference type="NCBI Taxonomy" id="448386"/>
    <lineage>
        <taxon>Eukaryota</taxon>
        <taxon>Rhodophyta</taxon>
        <taxon>Florideophyceae</taxon>
        <taxon>Rhodymeniophycidae</taxon>
        <taxon>Gracilariales</taxon>
        <taxon>Gracilariaceae</taxon>
        <taxon>Gracilariopsis</taxon>
    </lineage>
</organism>
<keyword evidence="10" id="KW-0472">Membrane</keyword>
<dbReference type="SUPFAM" id="SSF50978">
    <property type="entry name" value="WD40 repeat-like"/>
    <property type="match status" value="1"/>
</dbReference>
<keyword evidence="2" id="KW-0813">Transport</keyword>
<evidence type="ECO:0000256" key="9">
    <source>
        <dbReference type="ARBA" id="ARBA00022989"/>
    </source>
</evidence>
<evidence type="ECO:0000256" key="6">
    <source>
        <dbReference type="ARBA" id="ARBA00022824"/>
    </source>
</evidence>
<dbReference type="InterPro" id="IPR036322">
    <property type="entry name" value="WD40_repeat_dom_sf"/>
</dbReference>
<name>A0A2V3IV01_9FLOR</name>
<dbReference type="Gene3D" id="2.130.10.10">
    <property type="entry name" value="YVTN repeat-like/Quinoprotein amine dehydrogenase"/>
    <property type="match status" value="1"/>
</dbReference>
<feature type="compositionally biased region" description="Polar residues" evidence="12">
    <location>
        <begin position="512"/>
        <end position="524"/>
    </location>
</feature>
<proteinExistence type="predicted"/>
<evidence type="ECO:0000313" key="13">
    <source>
        <dbReference type="EMBL" id="PXF45527.1"/>
    </source>
</evidence>
<protein>
    <submittedName>
        <fullName evidence="13">Membrane glycoprotein spo14</fullName>
    </submittedName>
</protein>
<dbReference type="InterPro" id="IPR001680">
    <property type="entry name" value="WD40_rpt"/>
</dbReference>
<accession>A0A2V3IV01</accession>
<gene>
    <name evidence="13" type="ORF">BWQ96_04729</name>
</gene>
<keyword evidence="8" id="KW-0653">Protein transport</keyword>
<dbReference type="Pfam" id="PF00400">
    <property type="entry name" value="WD40"/>
    <property type="match status" value="2"/>
</dbReference>
<evidence type="ECO:0000256" key="8">
    <source>
        <dbReference type="ARBA" id="ARBA00022927"/>
    </source>
</evidence>
<dbReference type="STRING" id="448386.A0A2V3IV01"/>
<evidence type="ECO:0000256" key="2">
    <source>
        <dbReference type="ARBA" id="ARBA00022448"/>
    </source>
</evidence>
<sequence>MEPINRVSFTFPIYALDGLPGNRVAVAGGGGQMKSGIPNACEVLSFDESSAELISVASTELSDAAVALATHGSVIHIVMGPGVKDYVYKSEKIVPSSSFEHDLQVSTTQEQTAVAASEDGSTLVVASDNGNVVVLRLERFEPVFSGPIHTNGITDLSITSDGSLVGTAGRDKLAQIWKSKDGEVLQTLDTVMPTSIRTHIRAIRFCSAQPDVIFTAESNPKRGGWIAAWRKSSTSEIARYSPIAKIKASSDALTAMCVNNEGSLLASSSAEGHVSLFAWDGLAFSKIWSTETRTNIFKASTPPHVLPVTGMHFTNSDEHLNELIRNRRAQIAPYMEPHLSEVQGVVRPFVREQHRSLYTHISKLRKKAQLYLRDASRRIPAMLISMPRTLQRQIFAGSNEIGEAANTVPQELSDDFPKAILSSSEAIAEGSEQEQLTVSHVATTSNDDGFGQASAEAVVRDASVAVSSLDKGSPTEFRNEALTAPTVQNNKEQEKDAGETSVEQFEQHLEDSSGNPFRVPQSTDGFPDVSVSVGKNSSNAS</sequence>
<comment type="subcellular location">
    <subcellularLocation>
        <location evidence="1">Endoplasmic reticulum membrane</location>
        <topology evidence="1">Single-pass membrane protein</topology>
    </subcellularLocation>
</comment>
<dbReference type="InterPro" id="IPR015943">
    <property type="entry name" value="WD40/YVTN_repeat-like_dom_sf"/>
</dbReference>
<keyword evidence="14" id="KW-1185">Reference proteome</keyword>
<reference evidence="13 14" key="1">
    <citation type="journal article" date="2018" name="Mol. Biol. Evol.">
        <title>Analysis of the draft genome of the red seaweed Gracilariopsis chorda provides insights into genome size evolution in Rhodophyta.</title>
        <authorList>
            <person name="Lee J."/>
            <person name="Yang E.C."/>
            <person name="Graf L."/>
            <person name="Yang J.H."/>
            <person name="Qiu H."/>
            <person name="Zel Zion U."/>
            <person name="Chan C.X."/>
            <person name="Stephens T.G."/>
            <person name="Weber A.P.M."/>
            <person name="Boo G.H."/>
            <person name="Boo S.M."/>
            <person name="Kim K.M."/>
            <person name="Shin Y."/>
            <person name="Jung M."/>
            <person name="Lee S.J."/>
            <person name="Yim H.S."/>
            <person name="Lee J.H."/>
            <person name="Bhattacharya D."/>
            <person name="Yoon H.S."/>
        </authorList>
    </citation>
    <scope>NUCLEOTIDE SEQUENCE [LARGE SCALE GENOMIC DNA]</scope>
    <source>
        <strain evidence="13 14">SKKU-2015</strain>
        <tissue evidence="13">Whole body</tissue>
    </source>
</reference>
<evidence type="ECO:0000256" key="12">
    <source>
        <dbReference type="SAM" id="MobiDB-lite"/>
    </source>
</evidence>
<keyword evidence="4" id="KW-0812">Transmembrane</keyword>
<evidence type="ECO:0000256" key="3">
    <source>
        <dbReference type="ARBA" id="ARBA00022574"/>
    </source>
</evidence>
<dbReference type="PROSITE" id="PS50082">
    <property type="entry name" value="WD_REPEATS_2"/>
    <property type="match status" value="1"/>
</dbReference>
<feature type="region of interest" description="Disordered" evidence="12">
    <location>
        <begin position="470"/>
        <end position="541"/>
    </location>
</feature>
<evidence type="ECO:0000256" key="1">
    <source>
        <dbReference type="ARBA" id="ARBA00004389"/>
    </source>
</evidence>
<dbReference type="InterPro" id="IPR045260">
    <property type="entry name" value="Sec12-like"/>
</dbReference>
<dbReference type="OrthoDB" id="2013972at2759"/>
<keyword evidence="5" id="KW-0677">Repeat</keyword>
<dbReference type="GO" id="GO:0015031">
    <property type="term" value="P:protein transport"/>
    <property type="evidence" value="ECO:0007669"/>
    <property type="project" value="UniProtKB-KW"/>
</dbReference>
<feature type="repeat" description="WD" evidence="11">
    <location>
        <begin position="149"/>
        <end position="187"/>
    </location>
</feature>
<evidence type="ECO:0000256" key="4">
    <source>
        <dbReference type="ARBA" id="ARBA00022692"/>
    </source>
</evidence>
<dbReference type="AlphaFoldDB" id="A0A2V3IV01"/>
<comment type="caution">
    <text evidence="13">The sequence shown here is derived from an EMBL/GenBank/DDBJ whole genome shotgun (WGS) entry which is preliminary data.</text>
</comment>
<evidence type="ECO:0000256" key="11">
    <source>
        <dbReference type="PROSITE-ProRule" id="PRU00221"/>
    </source>
</evidence>
<dbReference type="SMART" id="SM00320">
    <property type="entry name" value="WD40"/>
    <property type="match status" value="3"/>
</dbReference>
<dbReference type="GO" id="GO:0005085">
    <property type="term" value="F:guanyl-nucleotide exchange factor activity"/>
    <property type="evidence" value="ECO:0007669"/>
    <property type="project" value="InterPro"/>
</dbReference>
<dbReference type="Proteomes" id="UP000247409">
    <property type="component" value="Unassembled WGS sequence"/>
</dbReference>
<dbReference type="GO" id="GO:0005789">
    <property type="term" value="C:endoplasmic reticulum membrane"/>
    <property type="evidence" value="ECO:0007669"/>
    <property type="project" value="UniProtKB-SubCell"/>
</dbReference>
<dbReference type="PANTHER" id="PTHR23284">
    <property type="entry name" value="PROLACTIN REGULATORY ELEMENT BINDING PROTEIN"/>
    <property type="match status" value="1"/>
</dbReference>
<keyword evidence="3 11" id="KW-0853">WD repeat</keyword>
<dbReference type="PANTHER" id="PTHR23284:SF0">
    <property type="entry name" value="PROLACTIN REGULATORY ELEMENT-BINDING PROTEIN"/>
    <property type="match status" value="1"/>
</dbReference>
<evidence type="ECO:0000256" key="7">
    <source>
        <dbReference type="ARBA" id="ARBA00022892"/>
    </source>
</evidence>
<dbReference type="EMBL" id="NBIV01000059">
    <property type="protein sequence ID" value="PXF45527.1"/>
    <property type="molecule type" value="Genomic_DNA"/>
</dbReference>